<dbReference type="SUPFAM" id="SSF51338">
    <property type="entry name" value="Composite domain of metallo-dependent hydrolases"/>
    <property type="match status" value="1"/>
</dbReference>
<accession>A0A4Z0LSA9</accession>
<sequence>MSCASAACAVHVMTGKLADFFGLDQRGLLAPGMIADIAVFDLDAVERRPEERIWDVWDGEGGRTYRYTRAPAPMLLTLVNGVPTFDNGAVTGRFPGEFVGPGPVEAVTAALAA</sequence>
<comment type="caution">
    <text evidence="2">The sequence shown here is derived from an EMBL/GenBank/DDBJ whole genome shotgun (WGS) entry which is preliminary data.</text>
</comment>
<evidence type="ECO:0000313" key="3">
    <source>
        <dbReference type="Proteomes" id="UP000298050"/>
    </source>
</evidence>
<keyword evidence="3" id="KW-1185">Reference proteome</keyword>
<evidence type="ECO:0000313" key="2">
    <source>
        <dbReference type="EMBL" id="TGD70162.1"/>
    </source>
</evidence>
<dbReference type="AlphaFoldDB" id="A0A4Z0LSA9"/>
<feature type="non-terminal residue" evidence="2">
    <location>
        <position position="113"/>
    </location>
</feature>
<dbReference type="InterPro" id="IPR013108">
    <property type="entry name" value="Amidohydro_3"/>
</dbReference>
<dbReference type="GO" id="GO:0016810">
    <property type="term" value="F:hydrolase activity, acting on carbon-nitrogen (but not peptide) bonds"/>
    <property type="evidence" value="ECO:0007669"/>
    <property type="project" value="InterPro"/>
</dbReference>
<name>A0A4Z0LSA9_9GAMM</name>
<dbReference type="Gene3D" id="3.20.20.140">
    <property type="entry name" value="Metal-dependent hydrolases"/>
    <property type="match status" value="1"/>
</dbReference>
<evidence type="ECO:0000259" key="1">
    <source>
        <dbReference type="Pfam" id="PF07969"/>
    </source>
</evidence>
<dbReference type="InterPro" id="IPR011059">
    <property type="entry name" value="Metal-dep_hydrolase_composite"/>
</dbReference>
<dbReference type="Proteomes" id="UP000298050">
    <property type="component" value="Unassembled WGS sequence"/>
</dbReference>
<protein>
    <submittedName>
        <fullName evidence="2">D-aminoacylase</fullName>
    </submittedName>
</protein>
<organism evidence="2 3">
    <name type="scientific">Mangrovimicrobium sediminis</name>
    <dbReference type="NCBI Taxonomy" id="2562682"/>
    <lineage>
        <taxon>Bacteria</taxon>
        <taxon>Pseudomonadati</taxon>
        <taxon>Pseudomonadota</taxon>
        <taxon>Gammaproteobacteria</taxon>
        <taxon>Cellvibrionales</taxon>
        <taxon>Halieaceae</taxon>
        <taxon>Mangrovimicrobium</taxon>
    </lineage>
</organism>
<dbReference type="EMBL" id="SRLE01000064">
    <property type="protein sequence ID" value="TGD70162.1"/>
    <property type="molecule type" value="Genomic_DNA"/>
</dbReference>
<feature type="domain" description="Amidohydrolase 3" evidence="1">
    <location>
        <begin position="3"/>
        <end position="83"/>
    </location>
</feature>
<reference evidence="2 3" key="1">
    <citation type="submission" date="2019-04" db="EMBL/GenBank/DDBJ databases">
        <title>Taxonomy of novel Haliea sp. from mangrove soil of West Coast of India.</title>
        <authorList>
            <person name="Verma A."/>
            <person name="Kumar P."/>
            <person name="Krishnamurthi S."/>
        </authorList>
    </citation>
    <scope>NUCLEOTIDE SEQUENCE [LARGE SCALE GENOMIC DNA]</scope>
    <source>
        <strain evidence="2 3">SAOS-164</strain>
    </source>
</reference>
<gene>
    <name evidence="2" type="ORF">E4634_21360</name>
</gene>
<dbReference type="Pfam" id="PF07969">
    <property type="entry name" value="Amidohydro_3"/>
    <property type="match status" value="1"/>
</dbReference>
<dbReference type="Gene3D" id="2.30.40.10">
    <property type="entry name" value="Urease, subunit C, domain 1"/>
    <property type="match status" value="1"/>
</dbReference>
<proteinExistence type="predicted"/>